<protein>
    <submittedName>
        <fullName evidence="3">DUF126 domain-containing protein</fullName>
    </submittedName>
</protein>
<dbReference type="Proteomes" id="UP000293142">
    <property type="component" value="Unassembled WGS sequence"/>
</dbReference>
<keyword evidence="1" id="KW-0456">Lyase</keyword>
<dbReference type="SUPFAM" id="SSF52016">
    <property type="entry name" value="LeuD/IlvD-like"/>
    <property type="match status" value="1"/>
</dbReference>
<dbReference type="AlphaFoldDB" id="A0A4Q9DSI7"/>
<dbReference type="OrthoDB" id="9815264at2"/>
<evidence type="ECO:0000259" key="2">
    <source>
        <dbReference type="Pfam" id="PF01989"/>
    </source>
</evidence>
<gene>
    <name evidence="3" type="ORF">EYB31_09675</name>
</gene>
<keyword evidence="4" id="KW-1185">Reference proteome</keyword>
<feature type="domain" description="Phosphomevalonate dehydratase small subunit-like" evidence="2">
    <location>
        <begin position="29"/>
        <end position="106"/>
    </location>
</feature>
<proteinExistence type="predicted"/>
<dbReference type="Gene3D" id="3.50.30.10">
    <property type="entry name" value="Phosphohistidine domain"/>
    <property type="match status" value="1"/>
</dbReference>
<dbReference type="EMBL" id="SIRE01000006">
    <property type="protein sequence ID" value="TBL79857.1"/>
    <property type="molecule type" value="Genomic_DNA"/>
</dbReference>
<organism evidence="3 4">
    <name type="scientific">Paenibacillus thalictri</name>
    <dbReference type="NCBI Taxonomy" id="2527873"/>
    <lineage>
        <taxon>Bacteria</taxon>
        <taxon>Bacillati</taxon>
        <taxon>Bacillota</taxon>
        <taxon>Bacilli</taxon>
        <taxon>Bacillales</taxon>
        <taxon>Paenibacillaceae</taxon>
        <taxon>Paenibacillus</taxon>
    </lineage>
</organism>
<name>A0A4Q9DSI7_9BACL</name>
<evidence type="ECO:0000313" key="3">
    <source>
        <dbReference type="EMBL" id="TBL79857.1"/>
    </source>
</evidence>
<dbReference type="GO" id="GO:0016829">
    <property type="term" value="F:lyase activity"/>
    <property type="evidence" value="ECO:0007669"/>
    <property type="project" value="UniProtKB-KW"/>
</dbReference>
<dbReference type="Pfam" id="PF01989">
    <property type="entry name" value="AcnX_swivel_put"/>
    <property type="match status" value="1"/>
</dbReference>
<reference evidence="3 4" key="1">
    <citation type="submission" date="2019-02" db="EMBL/GenBank/DDBJ databases">
        <title>Paenibacillus sp. nov., isolated from surface-sterilized tissue of Thalictrum simplex L.</title>
        <authorList>
            <person name="Tuo L."/>
        </authorList>
    </citation>
    <scope>NUCLEOTIDE SEQUENCE [LARGE SCALE GENOMIC DNA]</scope>
    <source>
        <strain evidence="3 4">N2SHLJ1</strain>
    </source>
</reference>
<accession>A0A4Q9DSI7</accession>
<evidence type="ECO:0000313" key="4">
    <source>
        <dbReference type="Proteomes" id="UP000293142"/>
    </source>
</evidence>
<evidence type="ECO:0000256" key="1">
    <source>
        <dbReference type="ARBA" id="ARBA00023239"/>
    </source>
</evidence>
<comment type="caution">
    <text evidence="3">The sequence shown here is derived from an EMBL/GenBank/DDBJ whole genome shotgun (WGS) entry which is preliminary data.</text>
</comment>
<dbReference type="InterPro" id="IPR002840">
    <property type="entry name" value="PMDh-S-like_dom"/>
</dbReference>
<sequence length="139" mass="15081">MSRISIIPLTSTYGTTVEGEAVVIRGGFSPRYHLNRETGNFSFPGHPLDGQKVTGKILLCDFARGGVAAGWALNALKEMDIAPIALIFIRANPVMVQGAIFANLTIAEGLSQSDYHAIRTLDWVKVDPSQRQLIVDTRG</sequence>